<dbReference type="SMART" id="SM00862">
    <property type="entry name" value="Trans_reg_C"/>
    <property type="match status" value="1"/>
</dbReference>
<keyword evidence="3" id="KW-0805">Transcription regulation</keyword>
<evidence type="ECO:0000256" key="1">
    <source>
        <dbReference type="ARBA" id="ARBA00022553"/>
    </source>
</evidence>
<dbReference type="Gene3D" id="6.10.250.690">
    <property type="match status" value="1"/>
</dbReference>
<dbReference type="Proteomes" id="UP001296943">
    <property type="component" value="Unassembled WGS sequence"/>
</dbReference>
<organism evidence="10 11">
    <name type="scientific">Aquibacillus albus</name>
    <dbReference type="NCBI Taxonomy" id="1168171"/>
    <lineage>
        <taxon>Bacteria</taxon>
        <taxon>Bacillati</taxon>
        <taxon>Bacillota</taxon>
        <taxon>Bacilli</taxon>
        <taxon>Bacillales</taxon>
        <taxon>Bacillaceae</taxon>
        <taxon>Aquibacillus</taxon>
    </lineage>
</organism>
<keyword evidence="1 6" id="KW-0597">Phosphoprotein</keyword>
<evidence type="ECO:0000313" key="10">
    <source>
        <dbReference type="EMBL" id="MBM7573436.1"/>
    </source>
</evidence>
<evidence type="ECO:0000256" key="7">
    <source>
        <dbReference type="PROSITE-ProRule" id="PRU01091"/>
    </source>
</evidence>
<dbReference type="Pfam" id="PF00072">
    <property type="entry name" value="Response_reg"/>
    <property type="match status" value="1"/>
</dbReference>
<evidence type="ECO:0000259" key="9">
    <source>
        <dbReference type="PROSITE" id="PS51755"/>
    </source>
</evidence>
<dbReference type="InterPro" id="IPR001789">
    <property type="entry name" value="Sig_transdc_resp-reg_receiver"/>
</dbReference>
<dbReference type="Gene3D" id="3.40.50.2300">
    <property type="match status" value="1"/>
</dbReference>
<dbReference type="InterPro" id="IPR039420">
    <property type="entry name" value="WalR-like"/>
</dbReference>
<dbReference type="Gene3D" id="1.10.10.10">
    <property type="entry name" value="Winged helix-like DNA-binding domain superfamily/Winged helix DNA-binding domain"/>
    <property type="match status" value="1"/>
</dbReference>
<name>A0ABS2N5Q2_9BACI</name>
<dbReference type="InterPro" id="IPR036388">
    <property type="entry name" value="WH-like_DNA-bd_sf"/>
</dbReference>
<keyword evidence="2" id="KW-0902">Two-component regulatory system</keyword>
<dbReference type="GO" id="GO:0003677">
    <property type="term" value="F:DNA binding"/>
    <property type="evidence" value="ECO:0007669"/>
    <property type="project" value="UniProtKB-KW"/>
</dbReference>
<dbReference type="EMBL" id="JAFBDR010000033">
    <property type="protein sequence ID" value="MBM7573436.1"/>
    <property type="molecule type" value="Genomic_DNA"/>
</dbReference>
<dbReference type="RefSeq" id="WP_204502082.1">
    <property type="nucleotide sequence ID" value="NZ_JAFBDR010000033.1"/>
</dbReference>
<dbReference type="CDD" id="cd00383">
    <property type="entry name" value="trans_reg_C"/>
    <property type="match status" value="1"/>
</dbReference>
<keyword evidence="11" id="KW-1185">Reference proteome</keyword>
<evidence type="ECO:0000256" key="4">
    <source>
        <dbReference type="ARBA" id="ARBA00023125"/>
    </source>
</evidence>
<gene>
    <name evidence="10" type="ORF">JOC48_004000</name>
</gene>
<comment type="caution">
    <text evidence="10">The sequence shown here is derived from an EMBL/GenBank/DDBJ whole genome shotgun (WGS) entry which is preliminary data.</text>
</comment>
<dbReference type="PROSITE" id="PS51755">
    <property type="entry name" value="OMPR_PHOB"/>
    <property type="match status" value="1"/>
</dbReference>
<dbReference type="PROSITE" id="PS50110">
    <property type="entry name" value="RESPONSE_REGULATORY"/>
    <property type="match status" value="1"/>
</dbReference>
<dbReference type="Pfam" id="PF00486">
    <property type="entry name" value="Trans_reg_C"/>
    <property type="match status" value="1"/>
</dbReference>
<dbReference type="PANTHER" id="PTHR48111">
    <property type="entry name" value="REGULATOR OF RPOS"/>
    <property type="match status" value="1"/>
</dbReference>
<sequence>MSERKIMIVDDEIEIIEMVKLFLERENYELITLNFGDEVLDKVKDVKPDLLILDILLPGIDGIEICQSLRKFTDIPIIFISCKAEDVDKVVGLSAGGDDYMTKPFSPIELVARVKAHLRRSSTLKTAQINAVITRGSLEMNRFTQRVFVHGREVHLSSREFKLLHQLAQHPGRIYSLAELYELVWGIDSISDTRTVMVHISNLRKKLEDVQAANTADRSKNAPYIVTIRGAGYKFNEDQLG</sequence>
<proteinExistence type="predicted"/>
<keyword evidence="5" id="KW-0804">Transcription</keyword>
<feature type="domain" description="OmpR/PhoB-type" evidence="9">
    <location>
        <begin position="130"/>
        <end position="237"/>
    </location>
</feature>
<evidence type="ECO:0000313" key="11">
    <source>
        <dbReference type="Proteomes" id="UP001296943"/>
    </source>
</evidence>
<dbReference type="SMART" id="SM00448">
    <property type="entry name" value="REC"/>
    <property type="match status" value="1"/>
</dbReference>
<keyword evidence="4 7" id="KW-0238">DNA-binding</keyword>
<dbReference type="SUPFAM" id="SSF52172">
    <property type="entry name" value="CheY-like"/>
    <property type="match status" value="1"/>
</dbReference>
<dbReference type="InterPro" id="IPR011006">
    <property type="entry name" value="CheY-like_superfamily"/>
</dbReference>
<feature type="domain" description="Response regulatory" evidence="8">
    <location>
        <begin position="5"/>
        <end position="118"/>
    </location>
</feature>
<dbReference type="InterPro" id="IPR001867">
    <property type="entry name" value="OmpR/PhoB-type_DNA-bd"/>
</dbReference>
<evidence type="ECO:0000256" key="5">
    <source>
        <dbReference type="ARBA" id="ARBA00023163"/>
    </source>
</evidence>
<feature type="DNA-binding region" description="OmpR/PhoB-type" evidence="7">
    <location>
        <begin position="130"/>
        <end position="237"/>
    </location>
</feature>
<protein>
    <submittedName>
        <fullName evidence="10">DNA-binding response OmpR family regulator</fullName>
    </submittedName>
</protein>
<feature type="modified residue" description="4-aspartylphosphate" evidence="6">
    <location>
        <position position="54"/>
    </location>
</feature>
<evidence type="ECO:0000256" key="2">
    <source>
        <dbReference type="ARBA" id="ARBA00023012"/>
    </source>
</evidence>
<evidence type="ECO:0000259" key="8">
    <source>
        <dbReference type="PROSITE" id="PS50110"/>
    </source>
</evidence>
<evidence type="ECO:0000256" key="6">
    <source>
        <dbReference type="PROSITE-ProRule" id="PRU00169"/>
    </source>
</evidence>
<reference evidence="10 11" key="1">
    <citation type="submission" date="2021-01" db="EMBL/GenBank/DDBJ databases">
        <title>Genomic Encyclopedia of Type Strains, Phase IV (KMG-IV): sequencing the most valuable type-strain genomes for metagenomic binning, comparative biology and taxonomic classification.</title>
        <authorList>
            <person name="Goeker M."/>
        </authorList>
    </citation>
    <scope>NUCLEOTIDE SEQUENCE [LARGE SCALE GENOMIC DNA]</scope>
    <source>
        <strain evidence="10 11">DSM 23711</strain>
    </source>
</reference>
<evidence type="ECO:0000256" key="3">
    <source>
        <dbReference type="ARBA" id="ARBA00023015"/>
    </source>
</evidence>
<dbReference type="PANTHER" id="PTHR48111:SF40">
    <property type="entry name" value="PHOSPHATE REGULON TRANSCRIPTIONAL REGULATORY PROTEIN PHOB"/>
    <property type="match status" value="1"/>
</dbReference>
<accession>A0ABS2N5Q2</accession>